<reference evidence="2 3" key="1">
    <citation type="submission" date="2016-04" db="EMBL/GenBank/DDBJ databases">
        <title>A degradative enzymes factory behind the ericoid mycorrhizal symbiosis.</title>
        <authorList>
            <consortium name="DOE Joint Genome Institute"/>
            <person name="Martino E."/>
            <person name="Morin E."/>
            <person name="Grelet G."/>
            <person name="Kuo A."/>
            <person name="Kohler A."/>
            <person name="Daghino S."/>
            <person name="Barry K."/>
            <person name="Choi C."/>
            <person name="Cichocki N."/>
            <person name="Clum A."/>
            <person name="Copeland A."/>
            <person name="Hainaut M."/>
            <person name="Haridas S."/>
            <person name="Labutti K."/>
            <person name="Lindquist E."/>
            <person name="Lipzen A."/>
            <person name="Khouja H.-R."/>
            <person name="Murat C."/>
            <person name="Ohm R."/>
            <person name="Olson A."/>
            <person name="Spatafora J."/>
            <person name="Veneault-Fourrey C."/>
            <person name="Henrissat B."/>
            <person name="Grigoriev I."/>
            <person name="Martin F."/>
            <person name="Perotto S."/>
        </authorList>
    </citation>
    <scope>NUCLEOTIDE SEQUENCE [LARGE SCALE GENOMIC DNA]</scope>
    <source>
        <strain evidence="2 3">E</strain>
    </source>
</reference>
<evidence type="ECO:0000313" key="2">
    <source>
        <dbReference type="EMBL" id="PMD59483.1"/>
    </source>
</evidence>
<accession>A0A2J6T956</accession>
<dbReference type="InParanoid" id="A0A2J6T956"/>
<sequence>MSDSSSIKMKEIPENELLGNEVPMRYTCTLLFFAFTTTALIATVCLTTFLVVLAAQHSSLVTNLVGQNATTHHGLPSITFPRLHRNPTEVIAPRSDTALSLSDTALIDTILNDLNTTASRIHSASKDLNATASLSPRGFPPTVADCTPNGPVCRLSVLTWDSPGHNTAVLGIFDYYCNLIGYYDHAPYGQIVDFYSQLPYTVVTRVNGVNDVVFKYDGVQFGTGWSEAICWEDPAPQFGFPAYCVVPFWCPPK</sequence>
<keyword evidence="3" id="KW-1185">Reference proteome</keyword>
<dbReference type="Proteomes" id="UP000235371">
    <property type="component" value="Unassembled WGS sequence"/>
</dbReference>
<organism evidence="2 3">
    <name type="scientific">Hyaloscypha bicolor E</name>
    <dbReference type="NCBI Taxonomy" id="1095630"/>
    <lineage>
        <taxon>Eukaryota</taxon>
        <taxon>Fungi</taxon>
        <taxon>Dikarya</taxon>
        <taxon>Ascomycota</taxon>
        <taxon>Pezizomycotina</taxon>
        <taxon>Leotiomycetes</taxon>
        <taxon>Helotiales</taxon>
        <taxon>Hyaloscyphaceae</taxon>
        <taxon>Hyaloscypha</taxon>
        <taxon>Hyaloscypha bicolor</taxon>
    </lineage>
</organism>
<keyword evidence="1" id="KW-0472">Membrane</keyword>
<dbReference type="OrthoDB" id="10337004at2759"/>
<keyword evidence="1" id="KW-1133">Transmembrane helix</keyword>
<keyword evidence="1" id="KW-0812">Transmembrane</keyword>
<protein>
    <submittedName>
        <fullName evidence="2">Uncharacterized protein</fullName>
    </submittedName>
</protein>
<feature type="transmembrane region" description="Helical" evidence="1">
    <location>
        <begin position="30"/>
        <end position="55"/>
    </location>
</feature>
<evidence type="ECO:0000256" key="1">
    <source>
        <dbReference type="SAM" id="Phobius"/>
    </source>
</evidence>
<name>A0A2J6T956_9HELO</name>
<dbReference type="EMBL" id="KZ613816">
    <property type="protein sequence ID" value="PMD59483.1"/>
    <property type="molecule type" value="Genomic_DNA"/>
</dbReference>
<gene>
    <name evidence="2" type="ORF">K444DRAFT_412675</name>
</gene>
<dbReference type="RefSeq" id="XP_024736387.1">
    <property type="nucleotide sequence ID" value="XM_024872624.1"/>
</dbReference>
<dbReference type="GeneID" id="36580704"/>
<dbReference type="AlphaFoldDB" id="A0A2J6T956"/>
<evidence type="ECO:0000313" key="3">
    <source>
        <dbReference type="Proteomes" id="UP000235371"/>
    </source>
</evidence>
<proteinExistence type="predicted"/>